<feature type="compositionally biased region" description="Basic and acidic residues" evidence="1">
    <location>
        <begin position="1"/>
        <end position="10"/>
    </location>
</feature>
<accession>A0A5P9P1P9</accession>
<dbReference type="KEGG" id="nas:GCU68_05665"/>
<sequence>MTDYEVHEPEFSGTTIEEWEEPQLEDFDTDELADVAVHFILSASGFLPENVTDRKLPVVGPDGNLNKNALSTAKSGGRGVGAVENLDDEQQREIKSLIDGLANDHFEDAASSD</sequence>
<dbReference type="OrthoDB" id="212636at2157"/>
<dbReference type="GeneID" id="42300515"/>
<proteinExistence type="predicted"/>
<evidence type="ECO:0000313" key="3">
    <source>
        <dbReference type="Proteomes" id="UP000326170"/>
    </source>
</evidence>
<evidence type="ECO:0000256" key="1">
    <source>
        <dbReference type="SAM" id="MobiDB-lite"/>
    </source>
</evidence>
<evidence type="ECO:0000313" key="2">
    <source>
        <dbReference type="EMBL" id="QFU82053.1"/>
    </source>
</evidence>
<dbReference type="Proteomes" id="UP000326170">
    <property type="component" value="Chromosome"/>
</dbReference>
<dbReference type="AlphaFoldDB" id="A0A5P9P1P9"/>
<reference evidence="2 3" key="1">
    <citation type="journal article" date="2007" name="Int. J. Syst. Evol. Microbiol.">
        <title>Natronorubrum sulfidifaciens sp. nov., an extremely haloalkaliphilic archaeon isolated from Aiding salt lake in Xin-Jiang, China.</title>
        <authorList>
            <person name="Cui H.L."/>
            <person name="Tohty D."/>
            <person name="Liu H.C."/>
            <person name="Liu S.J."/>
            <person name="Oren A."/>
            <person name="Zhou P.J."/>
        </authorList>
    </citation>
    <scope>NUCLEOTIDE SEQUENCE [LARGE SCALE GENOMIC DNA]</scope>
    <source>
        <strain evidence="2 3">7-3</strain>
    </source>
</reference>
<feature type="region of interest" description="Disordered" evidence="1">
    <location>
        <begin position="1"/>
        <end position="20"/>
    </location>
</feature>
<keyword evidence="3" id="KW-1185">Reference proteome</keyword>
<protein>
    <submittedName>
        <fullName evidence="2">Uncharacterized protein</fullName>
    </submittedName>
</protein>
<gene>
    <name evidence="2" type="ORF">GCU68_05665</name>
</gene>
<organism evidence="2 3">
    <name type="scientific">Natronorubrum aibiense</name>
    <dbReference type="NCBI Taxonomy" id="348826"/>
    <lineage>
        <taxon>Archaea</taxon>
        <taxon>Methanobacteriati</taxon>
        <taxon>Methanobacteriota</taxon>
        <taxon>Stenosarchaea group</taxon>
        <taxon>Halobacteria</taxon>
        <taxon>Halobacteriales</taxon>
        <taxon>Natrialbaceae</taxon>
        <taxon>Natronorubrum</taxon>
    </lineage>
</organism>
<dbReference type="RefSeq" id="WP_152939742.1">
    <property type="nucleotide sequence ID" value="NZ_CP045488.1"/>
</dbReference>
<dbReference type="EMBL" id="CP045488">
    <property type="protein sequence ID" value="QFU82053.1"/>
    <property type="molecule type" value="Genomic_DNA"/>
</dbReference>
<name>A0A5P9P1P9_9EURY</name>